<evidence type="ECO:0000313" key="2">
    <source>
        <dbReference type="Proteomes" id="UP000806522"/>
    </source>
</evidence>
<sequence>MSVISNNYTRWHLLVMLLLAVATVEAQTVWRLQLDKHHLLLNADAESADNQAFVFNDFQEVVKHLGDSCVLYVAPGVYWVDDPDDPEIKVGKDGRVPFGCVVRCRNLRIIGLDSQAQNTVLAAQRGQTQGAIGNFTMLDIWSDSLVVENLTLGNYCNVDLDYHQNPALSRKKRSDAITQAHVGYVHGRSLTARNVRFISRLNLNPLNGAEHSYYENCHFECTDDAMNGTAVYRHCTIDLYGQKPFWSTFGRGAMFVDCDFNVMTNNREMYFCKQGGPLALIDCRYHAPSDSIYIGWTAYPQKWLRCYQKNFTLNGRPYIIGTRQQENTIVIDALPVQPNEPPYLAISRHEAEMQVGGEPLRLHVQGNGRKVVWQIPAPYNQIATLDAPTGDSVVVSVACEQIDDPVSFPVTAYAADGHNIPAVAVCQVTIQPPLLPVPTFVRQPRITIKNGVARVDYQLDLQGHKDQTRIVWGRLDSDDCQQEAFLADSNDGPQYAYKLRPSDVGRRLIVSLRPASDRSVKGELTQVVSRQIRAKDIRQPYCLETDFSDIRCQWSQGLVADAWQADGFKPADTVEYPWTFDPKKPMWEYGEGFNGAVGKGLLQAQRGARLMYTPAQGSYADMTLTLQVDPTKTAGQGFGSATGQYMDVCLKFDTQTLTGYGLRIIRTTKHAKAVDFYLVAYQNGTIRQISQAISATCYRTGCTITLTAKGRQLTAHVETTTPKPQESSLPHVVDLSAQIEPLPFGGIAIQHTGSCGESTTMLHHLVATW</sequence>
<organism evidence="1 2">
    <name type="scientific">Xylanibacter ruminicola</name>
    <name type="common">Prevotella ruminicola</name>
    <dbReference type="NCBI Taxonomy" id="839"/>
    <lineage>
        <taxon>Bacteria</taxon>
        <taxon>Pseudomonadati</taxon>
        <taxon>Bacteroidota</taxon>
        <taxon>Bacteroidia</taxon>
        <taxon>Bacteroidales</taxon>
        <taxon>Prevotellaceae</taxon>
        <taxon>Xylanibacter</taxon>
    </lineage>
</organism>
<dbReference type="EMBL" id="SUYC01000001">
    <property type="protein sequence ID" value="MBE6269442.1"/>
    <property type="molecule type" value="Genomic_DNA"/>
</dbReference>
<dbReference type="InterPro" id="IPR012334">
    <property type="entry name" value="Pectin_lyas_fold"/>
</dbReference>
<evidence type="ECO:0000313" key="1">
    <source>
        <dbReference type="EMBL" id="MBE6269442.1"/>
    </source>
</evidence>
<accession>A0A9D5P010</accession>
<dbReference type="InterPro" id="IPR011050">
    <property type="entry name" value="Pectin_lyase_fold/virulence"/>
</dbReference>
<reference evidence="1" key="1">
    <citation type="submission" date="2019-04" db="EMBL/GenBank/DDBJ databases">
        <title>Evolution of Biomass-Degrading Anaerobic Consortia Revealed by Metagenomics.</title>
        <authorList>
            <person name="Peng X."/>
        </authorList>
    </citation>
    <scope>NUCLEOTIDE SEQUENCE</scope>
    <source>
        <strain evidence="1">SIG140</strain>
    </source>
</reference>
<dbReference type="AlphaFoldDB" id="A0A9D5P010"/>
<gene>
    <name evidence="1" type="ORF">E7101_00585</name>
</gene>
<protein>
    <submittedName>
        <fullName evidence="1">Uncharacterized protein</fullName>
    </submittedName>
</protein>
<proteinExistence type="predicted"/>
<name>A0A9D5P010_XYLRU</name>
<dbReference type="Gene3D" id="2.160.20.10">
    <property type="entry name" value="Single-stranded right-handed beta-helix, Pectin lyase-like"/>
    <property type="match status" value="1"/>
</dbReference>
<dbReference type="Proteomes" id="UP000806522">
    <property type="component" value="Unassembled WGS sequence"/>
</dbReference>
<dbReference type="SUPFAM" id="SSF51126">
    <property type="entry name" value="Pectin lyase-like"/>
    <property type="match status" value="1"/>
</dbReference>
<comment type="caution">
    <text evidence="1">The sequence shown here is derived from an EMBL/GenBank/DDBJ whole genome shotgun (WGS) entry which is preliminary data.</text>
</comment>